<dbReference type="InterPro" id="IPR023054">
    <property type="entry name" value="Sporulation_regulator_WhiA_C"/>
</dbReference>
<protein>
    <submittedName>
        <fullName evidence="2">Helix-turn-helix DNA binding domain protein</fullName>
    </submittedName>
</protein>
<sequence>MMNKKSMDNIVIGRHLANERRSKEASERTVLLAKHILRIAGSELPPGQLQALKVRIAFPHATISKLATMSDLTKDQYWGRLRRALDHPIQY</sequence>
<dbReference type="EMBL" id="MN484601">
    <property type="protein sequence ID" value="QGF20340.1"/>
    <property type="molecule type" value="Genomic_DNA"/>
</dbReference>
<accession>A0A5Q2F0Q3</accession>
<proteinExistence type="predicted"/>
<name>A0A5Q2F0Q3_9CAUD</name>
<dbReference type="GeneID" id="77924357"/>
<evidence type="ECO:0000313" key="3">
    <source>
        <dbReference type="Proteomes" id="UP000400849"/>
    </source>
</evidence>
<gene>
    <name evidence="2" type="primary">190</name>
    <name evidence="2" type="ORF">SEA_SIXAMA_190</name>
</gene>
<dbReference type="RefSeq" id="YP_010648870.1">
    <property type="nucleotide sequence ID" value="NC_070762.1"/>
</dbReference>
<dbReference type="Pfam" id="PF02650">
    <property type="entry name" value="HTH_WhiA"/>
    <property type="match status" value="1"/>
</dbReference>
<evidence type="ECO:0000259" key="1">
    <source>
        <dbReference type="Pfam" id="PF02650"/>
    </source>
</evidence>
<reference evidence="2 3" key="1">
    <citation type="submission" date="2019-09" db="EMBL/GenBank/DDBJ databases">
        <authorList>
            <person name="Christie C.A."/>
            <person name="Diallo A.S."/>
            <person name="Dixon Z."/>
            <person name="McIntosh P.M."/>
            <person name="Murthy K.H."/>
            <person name="Rosen M.G."/>
            <person name="Simpson L.M."/>
            <person name="Koustas K."/>
            <person name="Fogarty M.P."/>
            <person name="Molloy S.D."/>
            <person name="Garlena R.A."/>
            <person name="Russell D.A."/>
            <person name="Pope W.H."/>
            <person name="Jacobs-Sera D."/>
            <person name="Hatfull G.F."/>
        </authorList>
    </citation>
    <scope>NUCLEOTIDE SEQUENCE [LARGE SCALE GENOMIC DNA]</scope>
</reference>
<evidence type="ECO:0000313" key="2">
    <source>
        <dbReference type="EMBL" id="QGF20340.1"/>
    </source>
</evidence>
<organism evidence="2 3">
    <name type="scientific">Gordonia phage Sixama</name>
    <dbReference type="NCBI Taxonomy" id="2653271"/>
    <lineage>
        <taxon>Viruses</taxon>
        <taxon>Duplodnaviria</taxon>
        <taxon>Heunggongvirae</taxon>
        <taxon>Uroviricota</taxon>
        <taxon>Caudoviricetes</taxon>
        <taxon>Sixamavirus</taxon>
        <taxon>Sixamavirus sixama</taxon>
    </lineage>
</organism>
<dbReference type="Proteomes" id="UP000400849">
    <property type="component" value="Segment"/>
</dbReference>
<feature type="domain" description="Sporulation regulator WhiA C-terminal" evidence="1">
    <location>
        <begin position="16"/>
        <end position="83"/>
    </location>
</feature>
<dbReference type="KEGG" id="vg:77924357"/>
<keyword evidence="3" id="KW-1185">Reference proteome</keyword>